<organism evidence="2">
    <name type="scientific">Rippkaea orientalis (strain PCC 8801 / RF-1)</name>
    <name type="common">Cyanothece sp. (strain PCC 8801)</name>
    <dbReference type="NCBI Taxonomy" id="41431"/>
    <lineage>
        <taxon>Bacteria</taxon>
        <taxon>Bacillati</taxon>
        <taxon>Cyanobacteriota</taxon>
        <taxon>Cyanophyceae</taxon>
        <taxon>Oscillatoriophycideae</taxon>
        <taxon>Chroococcales</taxon>
        <taxon>Aphanothecaceae</taxon>
        <taxon>Rippkaea</taxon>
        <taxon>Rippkaea orientalis</taxon>
    </lineage>
</organism>
<dbReference type="InterPro" id="IPR025478">
    <property type="entry name" value="COP23"/>
</dbReference>
<evidence type="ECO:0000256" key="1">
    <source>
        <dbReference type="SAM" id="SignalP"/>
    </source>
</evidence>
<keyword evidence="1" id="KW-0732">Signal</keyword>
<dbReference type="Pfam" id="PF14218">
    <property type="entry name" value="COP23"/>
    <property type="match status" value="1"/>
</dbReference>
<accession>Q54702</accession>
<dbReference type="KEGG" id="cyp:PCC8801_2666"/>
<reference evidence="2" key="2">
    <citation type="journal article" date="1996" name="Planta">
        <title>Regulation and molecular structure of a circadian oscillating protein located in the cell membrane of the prokaryote Synechococcus RF-1.</title>
        <authorList>
            <person name="Chen H.M."/>
        </authorList>
    </citation>
    <scope>NUCLEOTIDE SEQUENCE</scope>
    <source>
        <strain evidence="2">PCC8801</strain>
    </source>
</reference>
<dbReference type="EMBL" id="U29340">
    <property type="protein sequence ID" value="AAC44136.1"/>
    <property type="molecule type" value="Genomic_DNA"/>
</dbReference>
<name>Q54702_RIPO1</name>
<feature type="signal peptide" evidence="1">
    <location>
        <begin position="1"/>
        <end position="28"/>
    </location>
</feature>
<reference evidence="3" key="3">
    <citation type="submission" date="2008-12" db="EMBL/GenBank/DDBJ databases">
        <title>Complete sequence of chromosome of Cyanothece sp. PCC 8801.</title>
        <authorList>
            <consortium name="US DOE Joint Genome Institute"/>
            <person name="Lucas S."/>
            <person name="Copeland A."/>
            <person name="Lapidus A."/>
            <person name="Glavina del Rio T."/>
            <person name="Dalin E."/>
            <person name="Tice H."/>
            <person name="Bruce D."/>
            <person name="Goodwin L."/>
            <person name="Pitluck S."/>
            <person name="Chertkov O."/>
            <person name="Brettin T."/>
            <person name="Detter J.C."/>
            <person name="Han C."/>
            <person name="Larimer F."/>
            <person name="Land M."/>
            <person name="Hauser L."/>
            <person name="Kyrpides N."/>
            <person name="Mikhailova N."/>
            <person name="Liberton M."/>
            <person name="Stoeckel J."/>
            <person name="Banerjee A."/>
            <person name="Singh A."/>
            <person name="Page L."/>
            <person name="Sato H."/>
            <person name="Zhao L."/>
            <person name="Sherman L."/>
            <person name="Pakrasi H."/>
            <person name="Richardson P."/>
        </authorList>
    </citation>
    <scope>NUCLEOTIDE SEQUENCE</scope>
    <source>
        <strain evidence="3">PCC 8801</strain>
    </source>
</reference>
<evidence type="ECO:0000313" key="3">
    <source>
        <dbReference type="EMBL" id="ACK66668.1"/>
    </source>
</evidence>
<reference evidence="2" key="1">
    <citation type="submission" date="1995-06" db="EMBL/GenBank/DDBJ databases">
        <authorList>
            <person name="Chen H."/>
        </authorList>
    </citation>
    <scope>NUCLEOTIDE SEQUENCE</scope>
    <source>
        <strain evidence="2">PCC8801</strain>
    </source>
</reference>
<sequence length="232" mass="24725">MVNNSAKVIATSALVAVGLLATISGASADDKYPQYNMITEGFPSTVDWESSQAVTPHVVEKVVFACVKQDDGTYSTVEKVVRETMDPDNYPVYSTEDLSAQYGLDGKPMMVWTATLASNHPKGIYAPENRCQYVSTRLSNLSYSFGLVTPEQVAKLGEASRNGKVNGQQVVFLSQPDASTARGQNMIFTLKPDNAKQPSTTLTQFQIGISAGTAAGIGGPDLPAGKLPPVIE</sequence>
<evidence type="ECO:0000313" key="2">
    <source>
        <dbReference type="EMBL" id="AAC44136.1"/>
    </source>
</evidence>
<gene>
    <name evidence="2" type="primary">cop23</name>
    <name evidence="3" type="ordered locus">PCC8801_2666</name>
</gene>
<protein>
    <submittedName>
        <fullName evidence="2">Circadian oscillating polypeptide COP23</fullName>
    </submittedName>
</protein>
<dbReference type="EMBL" id="CP001287">
    <property type="protein sequence ID" value="ACK66668.1"/>
    <property type="molecule type" value="Genomic_DNA"/>
</dbReference>
<dbReference type="Proteomes" id="UP000008204">
    <property type="component" value="Chromosome"/>
</dbReference>
<evidence type="ECO:0000313" key="4">
    <source>
        <dbReference type="Proteomes" id="UP000008204"/>
    </source>
</evidence>
<dbReference type="RefSeq" id="WP_012595935.1">
    <property type="nucleotide sequence ID" value="NC_011726.1"/>
</dbReference>
<feature type="chain" id="PRO_5007924128" evidence="1">
    <location>
        <begin position="29"/>
        <end position="232"/>
    </location>
</feature>
<dbReference type="eggNOG" id="ENOG50332T1">
    <property type="taxonomic scope" value="Bacteria"/>
</dbReference>
<keyword evidence="4" id="KW-1185">Reference proteome</keyword>
<dbReference type="HOGENOM" id="CLU_092339_0_0_3"/>
<dbReference type="AlphaFoldDB" id="Q54702"/>
<proteinExistence type="predicted"/>
<reference evidence="4" key="4">
    <citation type="journal article" date="2011" name="MBio">
        <title>Novel metabolic attributes of the genus Cyanothece, comprising a group of unicellular nitrogen-fixing Cyanobacteria.</title>
        <authorList>
            <person name="Bandyopadhyay A."/>
            <person name="Elvitigala T."/>
            <person name="Welsh E."/>
            <person name="Stockel J."/>
            <person name="Liberton M."/>
            <person name="Min H."/>
            <person name="Sherman L.A."/>
            <person name="Pakrasi H.B."/>
        </authorList>
    </citation>
    <scope>NUCLEOTIDE SEQUENCE [LARGE SCALE GENOMIC DNA]</scope>
    <source>
        <strain evidence="4">PCC 8801</strain>
    </source>
</reference>
<dbReference type="OrthoDB" id="422952at2"/>